<dbReference type="NCBIfam" id="NF006560">
    <property type="entry name" value="PRK09061.1"/>
    <property type="match status" value="1"/>
</dbReference>
<dbReference type="PANTHER" id="PTHR11647:SF1">
    <property type="entry name" value="COLLAPSIN RESPONSE MEDIATOR PROTEIN"/>
    <property type="match status" value="1"/>
</dbReference>
<dbReference type="Proteomes" id="UP001432161">
    <property type="component" value="Chromosome"/>
</dbReference>
<reference evidence="2" key="1">
    <citation type="submission" date="2022-10" db="EMBL/GenBank/DDBJ databases">
        <title>The complete genomes of actinobacterial strains from the NBC collection.</title>
        <authorList>
            <person name="Joergensen T.S."/>
            <person name="Alvarez Arevalo M."/>
            <person name="Sterndorff E.B."/>
            <person name="Faurdal D."/>
            <person name="Vuksanovic O."/>
            <person name="Mourched A.-S."/>
            <person name="Charusanti P."/>
            <person name="Shaw S."/>
            <person name="Blin K."/>
            <person name="Weber T."/>
        </authorList>
    </citation>
    <scope>NUCLEOTIDE SEQUENCE</scope>
    <source>
        <strain evidence="2">NBC_00489</strain>
    </source>
</reference>
<evidence type="ECO:0000313" key="2">
    <source>
        <dbReference type="EMBL" id="WUR41487.1"/>
    </source>
</evidence>
<protein>
    <submittedName>
        <fullName evidence="2">Amidohydrolase family protein</fullName>
    </submittedName>
</protein>
<dbReference type="InterPro" id="IPR011059">
    <property type="entry name" value="Metal-dep_hydrolase_composite"/>
</dbReference>
<dbReference type="Gene3D" id="3.20.20.140">
    <property type="entry name" value="Metal-dependent hydrolases"/>
    <property type="match status" value="1"/>
</dbReference>
<keyword evidence="3" id="KW-1185">Reference proteome</keyword>
<feature type="domain" description="Amidohydrolase 3" evidence="1">
    <location>
        <begin position="91"/>
        <end position="322"/>
    </location>
</feature>
<evidence type="ECO:0000313" key="3">
    <source>
        <dbReference type="Proteomes" id="UP001432161"/>
    </source>
</evidence>
<sequence length="537" mass="55938">MHRLPPHPLRTGGRTCVRAFVSTDEPKAVPALLGSKATAGVHEEAAMQTLVRGGRVIDPGTGFDGPADVLVDGDRIAAVGPGVAAPPGAAVVEAAGLVVGPGFVDLHSHVHSVAGQRLQAMDGVTTALDLEAGLMPVARAYAEAAAEGRPLHYGFSASWGGARAAVLTGRTPDARFASSLAVLGDPRWQRTSTPRELAAWLALIEDELAGGALGIGVLMGYAPTSDPAEYLAVARLAAKAGVPTFTHVRELTEVDPATPVDGSAEVARAAAETGAAMHHCHVNSTSGRHVDRVLGTLEESRRAGSRVTVEAYPYGAGSTAVGAAFIAPERLRAKGLGPRSVVMVETGERIADEARLRLLRARDPGAPCLLEFLDEDTPGDRALLRRALAFPDAVVASDAMPVHWPDGARDSAAWPLPPGGTTHPRTAGTFAKTLRLMVRETGTWSWPEAFRRCSYLPARVLDDVAPAARAKGRLAVGADADLVVLDPETVSDAATYAEPTRPSVGVRHLFVAGVPVVADGALRTDAFPGRPLRGEAR</sequence>
<gene>
    <name evidence="2" type="ORF">OHN36_32245</name>
</gene>
<dbReference type="PANTHER" id="PTHR11647">
    <property type="entry name" value="HYDRANTOINASE/DIHYDROPYRIMIDINASE FAMILY MEMBER"/>
    <property type="match status" value="1"/>
</dbReference>
<dbReference type="InterPro" id="IPR050378">
    <property type="entry name" value="Metallo-dep_Hydrolases_sf"/>
</dbReference>
<proteinExistence type="predicted"/>
<dbReference type="InterPro" id="IPR032466">
    <property type="entry name" value="Metal_Hydrolase"/>
</dbReference>
<organism evidence="2 3">
    <name type="scientific">Streptomyces griseoaurantiacus</name>
    <dbReference type="NCBI Taxonomy" id="68213"/>
    <lineage>
        <taxon>Bacteria</taxon>
        <taxon>Bacillati</taxon>
        <taxon>Actinomycetota</taxon>
        <taxon>Actinomycetes</taxon>
        <taxon>Kitasatosporales</taxon>
        <taxon>Streptomycetaceae</taxon>
        <taxon>Streptomyces</taxon>
        <taxon>Streptomyces aurantiacus group</taxon>
    </lineage>
</organism>
<name>A0ABZ1VAB1_9ACTN</name>
<dbReference type="EMBL" id="CP108330">
    <property type="protein sequence ID" value="WUR41487.1"/>
    <property type="molecule type" value="Genomic_DNA"/>
</dbReference>
<dbReference type="InterPro" id="IPR013108">
    <property type="entry name" value="Amidohydro_3"/>
</dbReference>
<dbReference type="SUPFAM" id="SSF51338">
    <property type="entry name" value="Composite domain of metallo-dependent hydrolases"/>
    <property type="match status" value="1"/>
</dbReference>
<evidence type="ECO:0000259" key="1">
    <source>
        <dbReference type="Pfam" id="PF07969"/>
    </source>
</evidence>
<dbReference type="InterPro" id="IPR023100">
    <property type="entry name" value="D-aminoacylase_insert_dom_sf"/>
</dbReference>
<accession>A0ABZ1VAB1</accession>
<dbReference type="Gene3D" id="2.30.40.10">
    <property type="entry name" value="Urease, subunit C, domain 1"/>
    <property type="match status" value="1"/>
</dbReference>
<dbReference type="SUPFAM" id="SSF51556">
    <property type="entry name" value="Metallo-dependent hydrolases"/>
    <property type="match status" value="1"/>
</dbReference>
<dbReference type="Gene3D" id="3.30.1490.130">
    <property type="entry name" value="D-aminoacylase. Domain 3"/>
    <property type="match status" value="1"/>
</dbReference>
<dbReference type="Pfam" id="PF07969">
    <property type="entry name" value="Amidohydro_3"/>
    <property type="match status" value="1"/>
</dbReference>